<dbReference type="SUPFAM" id="SSF81837">
    <property type="entry name" value="BEACH domain"/>
    <property type="match status" value="1"/>
</dbReference>
<evidence type="ECO:0000313" key="2">
    <source>
        <dbReference type="EMBL" id="KAK8889627.1"/>
    </source>
</evidence>
<comment type="caution">
    <text evidence="2">The sequence shown here is derived from an EMBL/GenBank/DDBJ whole genome shotgun (WGS) entry which is preliminary data.</text>
</comment>
<feature type="compositionally biased region" description="Low complexity" evidence="1">
    <location>
        <begin position="1945"/>
        <end position="1962"/>
    </location>
</feature>
<dbReference type="Gene3D" id="1.10.1540.10">
    <property type="entry name" value="BEACH domain"/>
    <property type="match status" value="1"/>
</dbReference>
<dbReference type="Proteomes" id="UP001470230">
    <property type="component" value="Unassembled WGS sequence"/>
</dbReference>
<gene>
    <name evidence="2" type="ORF">M9Y10_034379</name>
</gene>
<organism evidence="2 3">
    <name type="scientific">Tritrichomonas musculus</name>
    <dbReference type="NCBI Taxonomy" id="1915356"/>
    <lineage>
        <taxon>Eukaryota</taxon>
        <taxon>Metamonada</taxon>
        <taxon>Parabasalia</taxon>
        <taxon>Tritrichomonadida</taxon>
        <taxon>Tritrichomonadidae</taxon>
        <taxon>Tritrichomonas</taxon>
    </lineage>
</organism>
<dbReference type="EMBL" id="JAPFFF010000005">
    <property type="protein sequence ID" value="KAK8889627.1"/>
    <property type="molecule type" value="Genomic_DNA"/>
</dbReference>
<feature type="compositionally biased region" description="Polar residues" evidence="1">
    <location>
        <begin position="2582"/>
        <end position="2600"/>
    </location>
</feature>
<evidence type="ECO:0008006" key="4">
    <source>
        <dbReference type="Google" id="ProtNLM"/>
    </source>
</evidence>
<dbReference type="InterPro" id="IPR050865">
    <property type="entry name" value="BEACH_Domain"/>
</dbReference>
<dbReference type="PANTHER" id="PTHR13743">
    <property type="entry name" value="BEIGE/BEACH-RELATED"/>
    <property type="match status" value="1"/>
</dbReference>
<accession>A0ABR2KEU4</accession>
<name>A0ABR2KEU4_9EUKA</name>
<sequence>MFHLNSDNPIIELFLIRNDSHYKFPDIELFKQDPLFFDLPDNTRAEISTLNDALSSHKSLNTALLSMPFHPDYNIKVIEILHKRSEQGNLSDFDSFCFLFQCLSWISLDSQNQTVDSLITLIEIFKSTIKGNFRRHSNAIFQELLIIVNLIQKESLFKILIQPIIDHIQTNLTLDKDFYPTFLEFISKIQNMRDKSVFPNIIPVLAALVADQRKFFEYESLRDLAYLISREITDLDMNALYILCFCSVKDTDDEIISDLFLTIPHLIYQKLQNYPVINKVSDFKYEFQPENSANNTKTDENSNNSKISPDTLVMPSSEIVENKVNLLSLCDQSILSFIKSFVSMLKLCGKHSLNAIMTALCAMKELIFQSEYCIDFIILILLIFKPISMKCNIHPAISLILNQFTFCETVTIFTNRGLTNANNRIRNDIFEFVVKNDEEGLTELFIRSSSHPLLYAELLMRATFQVPLPNEFYSSSVILPSLIGSTMLILQTNFPSYVDKVILARSIIFNVLFRLFDEPITALRCFENHIFTAGFLSLIFEPSFSKLIVRSLSECLSKFPVLPEPVSLFVASLFKMCSLHHDEQLSSIATNLAHEIIRSISHNISIGPSFEAVFDSTLEFLQIDPTPEMLEAVLSMLLLIAQGNLNLLVNSTRFNNILNLIHSVEGDEPSDLTFLKMQNLMYASTNLALNMIFLIRIPDVLALVLIAFSKSKRLSTILEHIMKLCTFSIANIYACHDGNIDLILLKSLFGSFTYKKRKVEFSYDRSIIESHVMKLISQIVIVRSSFTIDNLFLSLLLPNEKGEYSQYSDLAISTLNSIFLTISKLPYPTYPISSSIPYLKYDSLNPEGLDKGFIFAFDCFIDVPLCMTLPYSYCFFRIVDSRNFKFSIFYHKKGLYARFEGNGFRTSAPLCKDLPSNQWVFCLVVYEEDRGEYFITLKVGKEDNDEVDFKKVDLQGASNENNNNFVQCTFCFLEDGNDNKAVIPADQPAPVMMGDFCLISGCPSDQMFESLRLRGFQAIPNLDGTAKVLLSHKTHGIMINSLSHRQSLSIKDTMVKHLTINDLLPIFAALEKAPKLYAESIINSMRYCIDYSNVVYTDTTPSEDEALYLNTLAEITFSEPLPPFPRELQKLSSISVLAYLILTNSRELINFQLFQAFFSQSSELTNCQNSSSLLIYNDSDVKNKDVPISQEFVENILFSPFYWCSVNPSHMKRICSKWSSAINRGFKQANESLFETFLVQTHLLVNFSKKPEIADTIKVLSNSRFQTLEAFAMTKSKDTIASLVIGMIFSIIENFRGDNEKVRIEVIRYLNFLIFMSETPCKAFNDDSVMALLSLVDIFPNDSDIFCLLMCLYQKADSTKTMQRISQLSIRFFSLKKSDTEKVLDTSSLPLDVQCIRAVICGDNDSEVIDALTKSDFTILSFMWYFWPTVVGLVRPKTMVASIELLSRYPKEFEKITMLFSVLKVFQIFKMREFRKHYLETLANKVFRDYILNNNKHSSSDDLVSSNCEFTSMSPFDSDLYQKEESDEKVQIENSSVFLSNETTISPLNSPKSKDDENLIFSRLVLPFFITHFYKFSSKPFSSAIITEMAKNADFADISNLEKSMKIELSSKNKVKKVTYKIQNGYSYPTGTFSFEKLVEIFSIPLEEILQPLDFSVVYRPAESQTIYELCKDLTLRLQKPLSEGNEIISVYFNTPKNSDEYPTVAFNTFTYMEQEVIKETAIQSLLKTISNLKSILIVNNDRTQIVKKYNQSVSIQRKHFYEFVTYGRVKSNELLSHRQGNFFNTSYHLQNPFIELVKSYLSDLNDDQYNNGDFETSLTNSSSENSKNLPLKNQLPKLDEITQHQQQFICSFQANLIKLDDHFNNVDGTKVIFELFSDRIIIEFEKQTPVTIFFDSISFILANNENEKSRISTHSSNANLNGNDGNEIISENENNATENIYTVDNNNNADNNNNNNNDSNGNKSLFNQSIFKFIKNLGFNKKNNNGKSENKNINEDANEDVFIEVFTLSLQSYLFQLSFENKNKLLKIISKLGVLIITRADEFISKHLIPAWDNGNISTFDFLLSLSILQGRSFNRADQYPFFPSPSIIESLFKQNAKNTPSKKSDSKKNVIPQFSPFNNQEYLEKVEGQLKNCPDFMHSISSKGEGQNIDLSDDKKSPIQNINFGDDVMPEFYYKFGWNEFELDGKDPYQNRKELENIEYRKIIGRYASDRYGIPISGVPRFTVPSNRNNLSNILNNMIASDEKVAINSPFINLGNNIVKFDRILAIFGKYVNHFVYLEENGTVSLTVIDWKTFKFIKTRNFINASFTDSVVCASCPNSLVLYDMSLNKMLKVIIDSKEYCNITVPPIVSYSCPLIINSNSKIKILDGLIIAVNDKTSVISCPISTFPKYGIRFIYDNKEDEIIKIKVHSRILNTKNSIITKSNGMIVFLTKSGLLKAVSLSNGLEIGEFNLGEQIKIMDSNKLSSFHDVIHITNQNSFDDGKKVKILITDSLSLIIVAVGLKIMIFSSELRLIKVVPIVKPIISWISYSMFDGIDYIVYVQSDFLLCSFEAYFPENVKSIEYITLLSSKNQSQSQSTSDLATPTPSTENLSNNLTDPNSEPDVFMRYIRNENMIAIFSKNGLLYTYYHPKLNLIPLTLSL</sequence>
<dbReference type="PANTHER" id="PTHR13743:SF161">
    <property type="entry name" value="BEIGE_BEACH DOMAIN CONTAINING PROTEIN"/>
    <property type="match status" value="1"/>
</dbReference>
<dbReference type="InterPro" id="IPR036372">
    <property type="entry name" value="BEACH_dom_sf"/>
</dbReference>
<feature type="region of interest" description="Disordered" evidence="1">
    <location>
        <begin position="2577"/>
        <end position="2600"/>
    </location>
</feature>
<feature type="region of interest" description="Disordered" evidence="1">
    <location>
        <begin position="1943"/>
        <end position="1962"/>
    </location>
</feature>
<protein>
    <recommendedName>
        <fullName evidence="4">HECT domain-containing protein</fullName>
    </recommendedName>
</protein>
<reference evidence="2 3" key="1">
    <citation type="submission" date="2024-04" db="EMBL/GenBank/DDBJ databases">
        <title>Tritrichomonas musculus Genome.</title>
        <authorList>
            <person name="Alves-Ferreira E."/>
            <person name="Grigg M."/>
            <person name="Lorenzi H."/>
            <person name="Galac M."/>
        </authorList>
    </citation>
    <scope>NUCLEOTIDE SEQUENCE [LARGE SCALE GENOMIC DNA]</scope>
    <source>
        <strain evidence="2 3">EAF2021</strain>
    </source>
</reference>
<keyword evidence="3" id="KW-1185">Reference proteome</keyword>
<proteinExistence type="predicted"/>
<evidence type="ECO:0000313" key="3">
    <source>
        <dbReference type="Proteomes" id="UP001470230"/>
    </source>
</evidence>
<evidence type="ECO:0000256" key="1">
    <source>
        <dbReference type="SAM" id="MobiDB-lite"/>
    </source>
</evidence>